<evidence type="ECO:0000256" key="1">
    <source>
        <dbReference type="SAM" id="SignalP"/>
    </source>
</evidence>
<dbReference type="RefSeq" id="WP_219766172.1">
    <property type="nucleotide sequence ID" value="NZ_JAHYBZ010000012.1"/>
</dbReference>
<dbReference type="Proteomes" id="UP001196565">
    <property type="component" value="Unassembled WGS sequence"/>
</dbReference>
<proteinExistence type="predicted"/>
<evidence type="ECO:0000313" key="2">
    <source>
        <dbReference type="EMBL" id="MBW6401475.1"/>
    </source>
</evidence>
<keyword evidence="3" id="KW-1185">Reference proteome</keyword>
<sequence length="274" mass="28453">MKRLLLLAAVLATPLLRQPAAAQPAPAIRSDIPALRFVPLQRLPRAPAMRGADLCRHLLSAPRTEAGRQVAAAGWAVTREAKLGPYDVVSFVGAIEPGTSGSCRLGDGNLGIFRAGGLVAIAYAPTAGAAAIGTLRPFGADALRLWDGDFLSQPVADLRLGAGDGLTIQPLAAEEPVCGGSAMVPNIYGRPIDQARAMLLRHGWTPAPPAGPREGNDPRVTELVRRGLPEVEDCSGTGFGFCGFTYRGTAGTLNVTTVGDNDVPAVAGYDAICR</sequence>
<feature type="chain" id="PRO_5047213049" evidence="1">
    <location>
        <begin position="23"/>
        <end position="274"/>
    </location>
</feature>
<protein>
    <submittedName>
        <fullName evidence="2">Uncharacterized protein</fullName>
    </submittedName>
</protein>
<organism evidence="2 3">
    <name type="scientific">Roseomonas alba</name>
    <dbReference type="NCBI Taxonomy" id="2846776"/>
    <lineage>
        <taxon>Bacteria</taxon>
        <taxon>Pseudomonadati</taxon>
        <taxon>Pseudomonadota</taxon>
        <taxon>Alphaproteobacteria</taxon>
        <taxon>Acetobacterales</taxon>
        <taxon>Roseomonadaceae</taxon>
        <taxon>Roseomonas</taxon>
    </lineage>
</organism>
<dbReference type="EMBL" id="JAHYBZ010000012">
    <property type="protein sequence ID" value="MBW6401475.1"/>
    <property type="molecule type" value="Genomic_DNA"/>
</dbReference>
<comment type="caution">
    <text evidence="2">The sequence shown here is derived from an EMBL/GenBank/DDBJ whole genome shotgun (WGS) entry which is preliminary data.</text>
</comment>
<evidence type="ECO:0000313" key="3">
    <source>
        <dbReference type="Proteomes" id="UP001196565"/>
    </source>
</evidence>
<reference evidence="2 3" key="1">
    <citation type="submission" date="2021-07" db="EMBL/GenBank/DDBJ databases">
        <authorList>
            <person name="So Y."/>
        </authorList>
    </citation>
    <scope>NUCLEOTIDE SEQUENCE [LARGE SCALE GENOMIC DNA]</scope>
    <source>
        <strain evidence="2 3">HJA6</strain>
    </source>
</reference>
<gene>
    <name evidence="2" type="ORF">KPL78_26730</name>
</gene>
<accession>A0ABS7AHE3</accession>
<keyword evidence="1" id="KW-0732">Signal</keyword>
<feature type="signal peptide" evidence="1">
    <location>
        <begin position="1"/>
        <end position="22"/>
    </location>
</feature>
<name>A0ABS7AHE3_9PROT</name>